<proteinExistence type="predicted"/>
<dbReference type="Gene3D" id="3.40.50.80">
    <property type="entry name" value="Nucleotide-binding domain of ferredoxin-NADP reductase (FNR) module"/>
    <property type="match status" value="1"/>
</dbReference>
<dbReference type="PROSITE" id="PS51384">
    <property type="entry name" value="FAD_FR"/>
    <property type="match status" value="1"/>
</dbReference>
<dbReference type="InterPro" id="IPR017927">
    <property type="entry name" value="FAD-bd_FR_type"/>
</dbReference>
<dbReference type="Gene3D" id="2.40.30.10">
    <property type="entry name" value="Translation factors"/>
    <property type="match status" value="1"/>
</dbReference>
<name>A0A1M5C6K3_9FIRM</name>
<dbReference type="InterPro" id="IPR008333">
    <property type="entry name" value="Cbr1-like_FAD-bd_dom"/>
</dbReference>
<feature type="binding site" evidence="1">
    <location>
        <position position="257"/>
    </location>
    <ligand>
        <name>[2Fe-2S] cluster</name>
        <dbReference type="ChEBI" id="CHEBI:190135"/>
    </ligand>
</feature>
<dbReference type="Pfam" id="PF00970">
    <property type="entry name" value="FAD_binding_6"/>
    <property type="match status" value="1"/>
</dbReference>
<keyword evidence="4" id="KW-1185">Reference proteome</keyword>
<dbReference type="InterPro" id="IPR001433">
    <property type="entry name" value="OxRdtase_FAD/NAD-bd"/>
</dbReference>
<dbReference type="PANTHER" id="PTHR43513">
    <property type="entry name" value="DIHYDROOROTATE DEHYDROGENASE B (NAD(+)), ELECTRON TRANSFER SUBUNIT"/>
    <property type="match status" value="1"/>
</dbReference>
<evidence type="ECO:0000313" key="3">
    <source>
        <dbReference type="EMBL" id="SHF50266.1"/>
    </source>
</evidence>
<feature type="binding site" evidence="1">
    <location>
        <position position="265"/>
    </location>
    <ligand>
        <name>[2Fe-2S] cluster</name>
        <dbReference type="ChEBI" id="CHEBI:190135"/>
    </ligand>
</feature>
<dbReference type="GO" id="GO:0046872">
    <property type="term" value="F:metal ion binding"/>
    <property type="evidence" value="ECO:0007669"/>
    <property type="project" value="UniProtKB-KW"/>
</dbReference>
<gene>
    <name evidence="3" type="ORF">SAMN02745218_02432</name>
</gene>
<dbReference type="OrthoDB" id="9796486at2"/>
<keyword evidence="1" id="KW-0479">Metal-binding</keyword>
<dbReference type="InterPro" id="IPR019480">
    <property type="entry name" value="Dihydroorotate_DH_Fe-S-bd"/>
</dbReference>
<dbReference type="InterPro" id="IPR017938">
    <property type="entry name" value="Riboflavin_synthase-like_b-brl"/>
</dbReference>
<dbReference type="Pfam" id="PF00175">
    <property type="entry name" value="NAD_binding_1"/>
    <property type="match status" value="1"/>
</dbReference>
<dbReference type="AlphaFoldDB" id="A0A1M5C6K3"/>
<evidence type="ECO:0000259" key="2">
    <source>
        <dbReference type="PROSITE" id="PS51384"/>
    </source>
</evidence>
<dbReference type="GO" id="GO:0016491">
    <property type="term" value="F:oxidoreductase activity"/>
    <property type="evidence" value="ECO:0007669"/>
    <property type="project" value="InterPro"/>
</dbReference>
<keyword evidence="1" id="KW-0408">Iron</keyword>
<dbReference type="GO" id="GO:0006221">
    <property type="term" value="P:pyrimidine nucleotide biosynthetic process"/>
    <property type="evidence" value="ECO:0007669"/>
    <property type="project" value="InterPro"/>
</dbReference>
<evidence type="ECO:0000256" key="1">
    <source>
        <dbReference type="PIRSR" id="PIRSR006816-2"/>
    </source>
</evidence>
<dbReference type="CDD" id="cd06221">
    <property type="entry name" value="sulfite_reductase_like"/>
    <property type="match status" value="1"/>
</dbReference>
<dbReference type="EMBL" id="FQUW01000034">
    <property type="protein sequence ID" value="SHF50266.1"/>
    <property type="molecule type" value="Genomic_DNA"/>
</dbReference>
<feature type="domain" description="FAD-binding FR-type" evidence="2">
    <location>
        <begin position="10"/>
        <end position="110"/>
    </location>
</feature>
<organism evidence="3 4">
    <name type="scientific">Desulfofundulus australicus DSM 11792</name>
    <dbReference type="NCBI Taxonomy" id="1121425"/>
    <lineage>
        <taxon>Bacteria</taxon>
        <taxon>Bacillati</taxon>
        <taxon>Bacillota</taxon>
        <taxon>Clostridia</taxon>
        <taxon>Eubacteriales</taxon>
        <taxon>Peptococcaceae</taxon>
        <taxon>Desulfofundulus</taxon>
    </lineage>
</organism>
<dbReference type="PANTHER" id="PTHR43513:SF1">
    <property type="entry name" value="ANAEROBIC SULFITE REDUCTASE SUBUNIT B"/>
    <property type="match status" value="1"/>
</dbReference>
<dbReference type="SUPFAM" id="SSF52343">
    <property type="entry name" value="Ferredoxin reductase-like, C-terminal NADP-linked domain"/>
    <property type="match status" value="1"/>
</dbReference>
<feature type="binding site" evidence="1">
    <location>
        <position position="249"/>
    </location>
    <ligand>
        <name>[2Fe-2S] cluster</name>
        <dbReference type="ChEBI" id="CHEBI:190135"/>
    </ligand>
</feature>
<protein>
    <submittedName>
        <fullName evidence="3">NAD(P)H-flavin reductase</fullName>
    </submittedName>
</protein>
<dbReference type="InterPro" id="IPR050353">
    <property type="entry name" value="PyrK_electron_transfer"/>
</dbReference>
<feature type="binding site" evidence="1">
    <location>
        <position position="254"/>
    </location>
    <ligand>
        <name>[2Fe-2S] cluster</name>
        <dbReference type="ChEBI" id="CHEBI:190135"/>
    </ligand>
</feature>
<reference evidence="4" key="1">
    <citation type="submission" date="2016-11" db="EMBL/GenBank/DDBJ databases">
        <authorList>
            <person name="Varghese N."/>
            <person name="Submissions S."/>
        </authorList>
    </citation>
    <scope>NUCLEOTIDE SEQUENCE [LARGE SCALE GENOMIC DNA]</scope>
    <source>
        <strain evidence="4">DSM 11792</strain>
    </source>
</reference>
<dbReference type="Pfam" id="PF10418">
    <property type="entry name" value="DHODB_Fe-S_bind"/>
    <property type="match status" value="1"/>
</dbReference>
<keyword evidence="1" id="KW-0001">2Fe-2S</keyword>
<dbReference type="GO" id="GO:0050660">
    <property type="term" value="F:flavin adenine dinucleotide binding"/>
    <property type="evidence" value="ECO:0007669"/>
    <property type="project" value="InterPro"/>
</dbReference>
<comment type="cofactor">
    <cofactor evidence="1">
        <name>[2Fe-2S] cluster</name>
        <dbReference type="ChEBI" id="CHEBI:190135"/>
    </cofactor>
    <text evidence="1">Binds 1 [2Fe-2S] cluster per subunit.</text>
</comment>
<dbReference type="InterPro" id="IPR039261">
    <property type="entry name" value="FNR_nucleotide-bd"/>
</dbReference>
<evidence type="ECO:0000313" key="4">
    <source>
        <dbReference type="Proteomes" id="UP000184196"/>
    </source>
</evidence>
<dbReference type="SUPFAM" id="SSF63380">
    <property type="entry name" value="Riboflavin synthase domain-like"/>
    <property type="match status" value="1"/>
</dbReference>
<dbReference type="GO" id="GO:0051537">
    <property type="term" value="F:2 iron, 2 sulfur cluster binding"/>
    <property type="evidence" value="ECO:0007669"/>
    <property type="project" value="UniProtKB-KW"/>
</dbReference>
<sequence length="283" mass="31609">MTNCRSHNPLRPFPATIIKIIDETPDVKTFQMVFDDPEVMENFKQKPGQVAQISVFGVGEATISITSSPTRKGLLEFSVKKVGMLTSALHRLEPGCKVGIRGPYGNHFPYEKMKGKDLLFIGGGIGLAPLRALIDFVLAEENRKDYGNIEIIYGARSVDDLCFKYDILERWPQMPGTKVYTTIDRAEQGWEGHVGFVPAYLEEINPTPKNKYAITCGPPIMIKFVLQALEKMGFSDDQVITTLEMKMKCGIGKCGRCNIGSKYVCLDGPVFYLSQLKQLPPEF</sequence>
<dbReference type="InterPro" id="IPR012165">
    <property type="entry name" value="Cyt_c3_hydrogenase_gsu"/>
</dbReference>
<dbReference type="Proteomes" id="UP000184196">
    <property type="component" value="Unassembled WGS sequence"/>
</dbReference>
<dbReference type="RefSeq" id="WP_073166670.1">
    <property type="nucleotide sequence ID" value="NZ_FQUW01000034.1"/>
</dbReference>
<keyword evidence="1" id="KW-0411">Iron-sulfur</keyword>
<accession>A0A1M5C6K3</accession>
<dbReference type="PIRSF" id="PIRSF006816">
    <property type="entry name" value="Cyc3_hyd_g"/>
    <property type="match status" value="1"/>
</dbReference>
<dbReference type="PRINTS" id="PR00410">
    <property type="entry name" value="PHEHYDRXLASE"/>
</dbReference>